<reference evidence="1" key="1">
    <citation type="submission" date="2017-02" db="EMBL/GenBank/DDBJ databases">
        <title>Delving into the versatile metabolic prowess of the omnipresent phylum Bacteroidetes.</title>
        <authorList>
            <person name="Nobu M.K."/>
            <person name="Mei R."/>
            <person name="Narihiro T."/>
            <person name="Kuroda K."/>
            <person name="Liu W.-T."/>
        </authorList>
    </citation>
    <scope>NUCLEOTIDE SEQUENCE</scope>
    <source>
        <strain evidence="1">ADurb.Bin131</strain>
    </source>
</reference>
<dbReference type="AlphaFoldDB" id="A0A1V6C949"/>
<name>A0A1V6C949_UNCT6</name>
<comment type="caution">
    <text evidence="1">The sequence shown here is derived from an EMBL/GenBank/DDBJ whole genome shotgun (WGS) entry which is preliminary data.</text>
</comment>
<accession>A0A1V6C949</accession>
<evidence type="ECO:0000313" key="1">
    <source>
        <dbReference type="EMBL" id="OQB73436.1"/>
    </source>
</evidence>
<gene>
    <name evidence="1" type="ORF">BWX89_00952</name>
</gene>
<dbReference type="Proteomes" id="UP000485562">
    <property type="component" value="Unassembled WGS sequence"/>
</dbReference>
<organism evidence="1">
    <name type="scientific">candidate division TA06 bacterium ADurb.Bin131</name>
    <dbReference type="NCBI Taxonomy" id="1852827"/>
    <lineage>
        <taxon>Bacteria</taxon>
        <taxon>Bacteria division TA06</taxon>
    </lineage>
</organism>
<proteinExistence type="predicted"/>
<protein>
    <submittedName>
        <fullName evidence="1">Uncharacterized protein</fullName>
    </submittedName>
</protein>
<sequence>MKKKKGVALIIVIVLILLFSAIILSVVLTSTTAYRRSAYFRDRNIAFNLAQIGIADALYKLNYRYHDSDHYYGFRGDGECLRSADDKNGPYKIKATDLGISLASVSDGVEVKLFINDGVCPDTIISTGKFRGRTAKTSVNIRTLSDKITNLKKPLADNTNWDTKGIPEAFNKHVIYASNISGTGTTVKGNIISADSTKPTPWPSTWTEATWTETNISLPLPSIPVLHFEDIPSDTEISPDWIEFKAINGHPGYTTDGTTWDTNTLPTGVRYESDTTTDTFIFDINHGYNPSNLGNRKIYVKKSDTPPVLSGGACFIGAKVVNPVLADGSITFKGDITLEEDAIFEADVDGIDGIGTFVIDQDTTFRGSDLIIYDYDCSPPVPILIDNQNITINGALVTNCSLTIGTNATNLTIDARTSSMNAAIIIYSGENATFTLNSTPNIILGNNQTYAFLCASEKKIEVNIGTSGNVDFIANPILNLGNKATFVVYSTKYSIIDPSAIIVVGSASNYAKIHGLLFSYGNTDGDTGGDITLNNASTSIEGCLVANGTITLNAGSLIYNGDYFKSGSTEIYKGFTGGRRIYLPFNWRFLW</sequence>
<dbReference type="EMBL" id="MWDQ01000080">
    <property type="protein sequence ID" value="OQB73436.1"/>
    <property type="molecule type" value="Genomic_DNA"/>
</dbReference>